<accession>A0A2S7U803</accession>
<protein>
    <recommendedName>
        <fullName evidence="1">Helix-turn-helix domain-containing protein</fullName>
    </recommendedName>
</protein>
<dbReference type="GO" id="GO:0003677">
    <property type="term" value="F:DNA binding"/>
    <property type="evidence" value="ECO:0007669"/>
    <property type="project" value="InterPro"/>
</dbReference>
<dbReference type="InterPro" id="IPR010093">
    <property type="entry name" value="SinI_DNA-bd"/>
</dbReference>
<dbReference type="InterPro" id="IPR009061">
    <property type="entry name" value="DNA-bd_dom_put_sf"/>
</dbReference>
<dbReference type="InterPro" id="IPR041657">
    <property type="entry name" value="HTH_17"/>
</dbReference>
<comment type="caution">
    <text evidence="2">The sequence shown here is derived from an EMBL/GenBank/DDBJ whole genome shotgun (WGS) entry which is preliminary data.</text>
</comment>
<dbReference type="Pfam" id="PF12728">
    <property type="entry name" value="HTH_17"/>
    <property type="match status" value="1"/>
</dbReference>
<sequence>MNLIITTEEELQELIETSVRKGIEAYFEEKELEKSKETYTTIQEAAKRLKVSTQTVRSYIKRGIIKAHKVGNRILIETASIDNALSEVKSLKYKR</sequence>
<name>A0A2S7U803_9FLAO</name>
<evidence type="ECO:0000313" key="2">
    <source>
        <dbReference type="EMBL" id="PQJ31108.1"/>
    </source>
</evidence>
<dbReference type="SUPFAM" id="SSF46955">
    <property type="entry name" value="Putative DNA-binding domain"/>
    <property type="match status" value="1"/>
</dbReference>
<reference evidence="2 3" key="1">
    <citation type="submission" date="2017-01" db="EMBL/GenBank/DDBJ databases">
        <title>Trade-off between light-utilization and light-protection in marine flavobacteria.</title>
        <authorList>
            <person name="Kumagai Y."/>
            <person name="Yoshizawa S."/>
            <person name="Kogure K."/>
            <person name="Iwasaki W."/>
        </authorList>
    </citation>
    <scope>NUCLEOTIDE SEQUENCE [LARGE SCALE GENOMIC DNA]</scope>
    <source>
        <strain evidence="2 3">KCTC 32109</strain>
    </source>
</reference>
<evidence type="ECO:0000259" key="1">
    <source>
        <dbReference type="Pfam" id="PF12728"/>
    </source>
</evidence>
<organism evidence="2 3">
    <name type="scientific">Nonlabens arenilitoris</name>
    <dbReference type="NCBI Taxonomy" id="1217969"/>
    <lineage>
        <taxon>Bacteria</taxon>
        <taxon>Pseudomonadati</taxon>
        <taxon>Bacteroidota</taxon>
        <taxon>Flavobacteriia</taxon>
        <taxon>Flavobacteriales</taxon>
        <taxon>Flavobacteriaceae</taxon>
        <taxon>Nonlabens</taxon>
    </lineage>
</organism>
<keyword evidence="3" id="KW-1185">Reference proteome</keyword>
<evidence type="ECO:0000313" key="3">
    <source>
        <dbReference type="Proteomes" id="UP000239747"/>
    </source>
</evidence>
<dbReference type="Gene3D" id="1.10.1660.10">
    <property type="match status" value="1"/>
</dbReference>
<dbReference type="NCBIfam" id="TIGR01764">
    <property type="entry name" value="excise"/>
    <property type="match status" value="1"/>
</dbReference>
<gene>
    <name evidence="2" type="ORF">BST92_03835</name>
</gene>
<proteinExistence type="predicted"/>
<dbReference type="OrthoDB" id="1366685at2"/>
<feature type="domain" description="Helix-turn-helix" evidence="1">
    <location>
        <begin position="41"/>
        <end position="83"/>
    </location>
</feature>
<dbReference type="Proteomes" id="UP000239747">
    <property type="component" value="Unassembled WGS sequence"/>
</dbReference>
<dbReference type="AlphaFoldDB" id="A0A2S7U803"/>
<dbReference type="EMBL" id="MTPW01000001">
    <property type="protein sequence ID" value="PQJ31108.1"/>
    <property type="molecule type" value="Genomic_DNA"/>
</dbReference>
<dbReference type="RefSeq" id="WP_105070259.1">
    <property type="nucleotide sequence ID" value="NZ_MTPW01000001.1"/>
</dbReference>